<protein>
    <recommendedName>
        <fullName evidence="4">SAM domain-containing protein</fullName>
    </recommendedName>
</protein>
<sequence>MMGDASLLAIGRTQPFQPDTRVQEPAASAAPEPRLAETAEDVRGRCSVPLPGSFKAWLQSMEDAQFVLPYHDALTSQFDSLEQILSLFVRAGEVDDRFFDAVGIQKLGHRRIFQKWFRSHCK</sequence>
<evidence type="ECO:0000313" key="3">
    <source>
        <dbReference type="Proteomes" id="UP000601435"/>
    </source>
</evidence>
<evidence type="ECO:0000256" key="1">
    <source>
        <dbReference type="SAM" id="MobiDB-lite"/>
    </source>
</evidence>
<dbReference type="EMBL" id="CAJNJA010043474">
    <property type="protein sequence ID" value="CAE7794017.1"/>
    <property type="molecule type" value="Genomic_DNA"/>
</dbReference>
<proteinExistence type="predicted"/>
<feature type="region of interest" description="Disordered" evidence="1">
    <location>
        <begin position="14"/>
        <end position="40"/>
    </location>
</feature>
<name>A0A812YSJ4_9DINO</name>
<gene>
    <name evidence="2" type="ORF">SNEC2469_LOCUS23355</name>
</gene>
<accession>A0A812YSJ4</accession>
<dbReference type="OrthoDB" id="444933at2759"/>
<evidence type="ECO:0008006" key="4">
    <source>
        <dbReference type="Google" id="ProtNLM"/>
    </source>
</evidence>
<organism evidence="2 3">
    <name type="scientific">Symbiodinium necroappetens</name>
    <dbReference type="NCBI Taxonomy" id="1628268"/>
    <lineage>
        <taxon>Eukaryota</taxon>
        <taxon>Sar</taxon>
        <taxon>Alveolata</taxon>
        <taxon>Dinophyceae</taxon>
        <taxon>Suessiales</taxon>
        <taxon>Symbiodiniaceae</taxon>
        <taxon>Symbiodinium</taxon>
    </lineage>
</organism>
<dbReference type="AlphaFoldDB" id="A0A812YSJ4"/>
<reference evidence="2" key="1">
    <citation type="submission" date="2021-02" db="EMBL/GenBank/DDBJ databases">
        <authorList>
            <person name="Dougan E. K."/>
            <person name="Rhodes N."/>
            <person name="Thang M."/>
            <person name="Chan C."/>
        </authorList>
    </citation>
    <scope>NUCLEOTIDE SEQUENCE</scope>
</reference>
<dbReference type="Proteomes" id="UP000601435">
    <property type="component" value="Unassembled WGS sequence"/>
</dbReference>
<comment type="caution">
    <text evidence="2">The sequence shown here is derived from an EMBL/GenBank/DDBJ whole genome shotgun (WGS) entry which is preliminary data.</text>
</comment>
<keyword evidence="3" id="KW-1185">Reference proteome</keyword>
<evidence type="ECO:0000313" key="2">
    <source>
        <dbReference type="EMBL" id="CAE7794017.1"/>
    </source>
</evidence>